<dbReference type="InterPro" id="IPR046673">
    <property type="entry name" value="ToxA_N"/>
</dbReference>
<keyword evidence="3" id="KW-1185">Reference proteome</keyword>
<evidence type="ECO:0000313" key="2">
    <source>
        <dbReference type="EMBL" id="SUQ61898.1"/>
    </source>
</evidence>
<organism evidence="2 3">
    <name type="scientific">Pseudomonas wadenswilerensis</name>
    <dbReference type="NCBI Taxonomy" id="1785161"/>
    <lineage>
        <taxon>Bacteria</taxon>
        <taxon>Pseudomonadati</taxon>
        <taxon>Pseudomonadota</taxon>
        <taxon>Gammaproteobacteria</taxon>
        <taxon>Pseudomonadales</taxon>
        <taxon>Pseudomonadaceae</taxon>
        <taxon>Pseudomonas</taxon>
    </lineage>
</organism>
<proteinExistence type="predicted"/>
<gene>
    <name evidence="2" type="ORF">CCOS864_01323</name>
</gene>
<dbReference type="Pfam" id="PF20178">
    <property type="entry name" value="ToxA_N"/>
    <property type="match status" value="2"/>
</dbReference>
<name>A0A380SX99_9PSED</name>
<reference evidence="3" key="1">
    <citation type="submission" date="2018-07" db="EMBL/GenBank/DDBJ databases">
        <authorList>
            <person name="Blom J."/>
        </authorList>
    </citation>
    <scope>NUCLEOTIDE SEQUENCE [LARGE SCALE GENOMIC DNA]</scope>
    <source>
        <strain evidence="3">CCOS 864</strain>
    </source>
</reference>
<evidence type="ECO:0000259" key="1">
    <source>
        <dbReference type="Pfam" id="PF20178"/>
    </source>
</evidence>
<protein>
    <recommendedName>
        <fullName evidence="1">Dermonecrotic toxin N-terminal domain-containing protein</fullName>
    </recommendedName>
</protein>
<dbReference type="RefSeq" id="WP_148708517.1">
    <property type="nucleotide sequence ID" value="NZ_CBCSFG010000006.1"/>
</dbReference>
<feature type="domain" description="Dermonecrotic toxin N-terminal" evidence="1">
    <location>
        <begin position="654"/>
        <end position="910"/>
    </location>
</feature>
<accession>A0A380SX99</accession>
<dbReference type="EMBL" id="UIDD01000004">
    <property type="protein sequence ID" value="SUQ61898.1"/>
    <property type="molecule type" value="Genomic_DNA"/>
</dbReference>
<evidence type="ECO:0000313" key="3">
    <source>
        <dbReference type="Proteomes" id="UP000255177"/>
    </source>
</evidence>
<dbReference type="Proteomes" id="UP000255177">
    <property type="component" value="Unassembled WGS sequence"/>
</dbReference>
<feature type="domain" description="Dermonecrotic toxin N-terminal" evidence="1">
    <location>
        <begin position="82"/>
        <end position="266"/>
    </location>
</feature>
<sequence>MSEQPETLPSLPLSAVHFLSDQASAHAIPRSVLRRWEDHLQTFHALLSQAPSVYQTLLESLRTQLGSDPISTALRFQVGSVHTTDVSLVALAVHARHHPAAPANLDSTAIVVDLAGQSPLLNMTPSQLLAHVARLDLVGDLRLQWNSYWQARAKGTPTSRHTHALNQYLGLLRASWEAAVAVGEFDDQQQRPVTGLLNNPEWMRVGNQRLHLETPLISGKAVPGALVFSVEDEPALMFYQPGRKPAFSVHATRQALTTALMEQASAMSESIGFQSHDTLSAGFTTLFDSLLDARLKALEHDPGADIQQYGELALSLIHWVDSRQRSPDVFQAPPLLMEEDHDEVPQLSFYDFGNLGIEAPYLVRLEQIIRQRNLLDSTTQEDLQFLSGQRRALLDACDIAEKAIEQLLSTDEWRSAQTATVPSDLLTAHHQGLRAHARLQNTLGQINDEELRWIESLLDQPDSFPGMGSSIIAAHPQLNTTTVHDDTETTTSTVVHDCLIVTLQNEDAPHSLLLYWPGESGGLIRCANQEELERCFGLTDTDGLSLQLTHVTGDVLEKVLDYHLSRSKIASQSSPSDDSHARIRTSLAQSLQIPRHAAREFAFSQLQAEQASATLSETSVPWLANLTATDRQTLRSSTLAYIDAMRRSQALISRDLPNLSLFCRQHINQRLQQDFPDFDGSSLSVDLPKSTSLGNDPVAGSGAPGVPVKQVPVASDARETLSLETLLLENIDAEMKSRLGFMKLQTTTSDSTLEQALRSGFDADYLIKLAKDIDLAQKREDMILAAYRGTEEGYFARQFRRECLGEPLRLMLKMHSVQARTTGDMNAGGQAILDIAIDADSTEAYRANGHDIRLIPARLTAGGEDTESYGVTLSGVTFITDQKSGNTLLYCPDHPKKHLRQYSSLEAARLGLYELSKQSGEIDYMAGRALLGDPDSHRSRMRLAIEHRFDGIIGLGSAWPRTTSLAQHLLDAQGGRVLEAHRATSRSNQQLWLENFAYQSGMIFNYIKMALGFVPVIGLAVGAYDYYKASANAAAALVRGEVGKALDELEQALLSFIDGAMDVLPSVVAKSSIARRLTRQRQLRQLLKGPGTGFRPGAPSAQKRLEAFEGYEYHQPLSLMGIQPGLEGKYRGIYQHADGDFILVEDRPCQVEWLETEHTWRLRGNAHKTWRKNIALDENGQWNTHFALYGVHLHGGGSGGGQVVGRLADLADPLWPAPIRDRLPRWWTDATHRRRLALKENTERTYSKLADQYDPNDQLKNNGSSDPIELARIDRACADEIAEAKAVFKTLEEYRPLLSGNNLADNSRFKNSAVTIIVHRSFNRVSHARKLAKTVQNSIGHSGTTLLTQAQFDQYIQQIKKFIETLDHIENLEKDIRTWLARTTNKQTITAVNADLPKILNVNHFTTKTSELAQLVHIARPTNDLAWQYFNDSIKQAVKRFEHALSNHHNVHKISLASERKTLLRDCVVVYQQHISNLRLWSVNYPQYFDSTFIAPIGEAMEQLTRLANKELGTAGAAGASQTVKPKPAAPGQPPSRVFETEDEYFLIGSESVASGAQPHRFSVTGPGGLTETYVQGPRGKWQLESPRPPAAGTRFSLQQLMTEAKQRLGNIEQDATRIRAYIKPDSIPAELEDLMNELAEQLRSRAQKIHQLDDKQPLIASLRSKAAQLAEQGKQLRITQALASQKPNAGHLDYLVAQQAVDIIKKEGLIELARSPEGRRDFMQEYEVRDLTQTPPWPLWYAHFHYNAQSAAFSDFVKAHLKLRDYRYLGSKWQQSLGAQAETIWRGDINREIASKHFQLL</sequence>